<dbReference type="Pfam" id="PF22600">
    <property type="entry name" value="MTPAP-like_central"/>
    <property type="match status" value="1"/>
</dbReference>
<keyword evidence="5" id="KW-0808">Transferase</keyword>
<comment type="subcellular location">
    <subcellularLocation>
        <location evidence="3">Cytoplasm</location>
    </subcellularLocation>
</comment>
<feature type="compositionally biased region" description="Polar residues" evidence="9">
    <location>
        <begin position="130"/>
        <end position="151"/>
    </location>
</feature>
<comment type="cofactor">
    <cofactor evidence="2">
        <name>Mg(2+)</name>
        <dbReference type="ChEBI" id="CHEBI:18420"/>
    </cofactor>
</comment>
<evidence type="ECO:0000256" key="5">
    <source>
        <dbReference type="ARBA" id="ARBA00022679"/>
    </source>
</evidence>
<dbReference type="PANTHER" id="PTHR12271">
    <property type="entry name" value="POLY A POLYMERASE CID PAP -RELATED"/>
    <property type="match status" value="1"/>
</dbReference>
<proteinExistence type="inferred from homology"/>
<evidence type="ECO:0000259" key="11">
    <source>
        <dbReference type="Pfam" id="PF22600"/>
    </source>
</evidence>
<keyword evidence="4" id="KW-0963">Cytoplasm</keyword>
<name>A0ABN7APX4_9HEMI</name>
<evidence type="ECO:0000256" key="8">
    <source>
        <dbReference type="ARBA" id="ARBA00038491"/>
    </source>
</evidence>
<dbReference type="InterPro" id="IPR043519">
    <property type="entry name" value="NT_sf"/>
</dbReference>
<organism evidence="12 13">
    <name type="scientific">Nesidiocoris tenuis</name>
    <dbReference type="NCBI Taxonomy" id="355587"/>
    <lineage>
        <taxon>Eukaryota</taxon>
        <taxon>Metazoa</taxon>
        <taxon>Ecdysozoa</taxon>
        <taxon>Arthropoda</taxon>
        <taxon>Hexapoda</taxon>
        <taxon>Insecta</taxon>
        <taxon>Pterygota</taxon>
        <taxon>Neoptera</taxon>
        <taxon>Paraneoptera</taxon>
        <taxon>Hemiptera</taxon>
        <taxon>Heteroptera</taxon>
        <taxon>Panheteroptera</taxon>
        <taxon>Cimicomorpha</taxon>
        <taxon>Miridae</taxon>
        <taxon>Dicyphina</taxon>
        <taxon>Nesidiocoris</taxon>
    </lineage>
</organism>
<comment type="cofactor">
    <cofactor evidence="1">
        <name>Mn(2+)</name>
        <dbReference type="ChEBI" id="CHEBI:29035"/>
    </cofactor>
</comment>
<evidence type="ECO:0000259" key="10">
    <source>
        <dbReference type="Pfam" id="PF03828"/>
    </source>
</evidence>
<keyword evidence="6" id="KW-0479">Metal-binding</keyword>
<feature type="domain" description="Poly(A) RNA polymerase mitochondrial-like central palm" evidence="11">
    <location>
        <begin position="197"/>
        <end position="335"/>
    </location>
</feature>
<dbReference type="Gene3D" id="1.10.1410.10">
    <property type="match status" value="1"/>
</dbReference>
<gene>
    <name evidence="12" type="ORF">NTJ_07064</name>
</gene>
<protein>
    <submittedName>
        <fullName evidence="12">Poly(A) RNA polymerase gld-2</fullName>
    </submittedName>
</protein>
<feature type="compositionally biased region" description="Polar residues" evidence="9">
    <location>
        <begin position="79"/>
        <end position="100"/>
    </location>
</feature>
<dbReference type="SUPFAM" id="SSF81301">
    <property type="entry name" value="Nucleotidyltransferase"/>
    <property type="match status" value="1"/>
</dbReference>
<keyword evidence="13" id="KW-1185">Reference proteome</keyword>
<evidence type="ECO:0000256" key="4">
    <source>
        <dbReference type="ARBA" id="ARBA00022490"/>
    </source>
</evidence>
<dbReference type="EMBL" id="AP028913">
    <property type="protein sequence ID" value="BES94255.1"/>
    <property type="molecule type" value="Genomic_DNA"/>
</dbReference>
<evidence type="ECO:0000313" key="12">
    <source>
        <dbReference type="EMBL" id="BES94255.1"/>
    </source>
</evidence>
<evidence type="ECO:0000256" key="7">
    <source>
        <dbReference type="ARBA" id="ARBA00022842"/>
    </source>
</evidence>
<dbReference type="SUPFAM" id="SSF81631">
    <property type="entry name" value="PAP/OAS1 substrate-binding domain"/>
    <property type="match status" value="1"/>
</dbReference>
<evidence type="ECO:0000256" key="6">
    <source>
        <dbReference type="ARBA" id="ARBA00022723"/>
    </source>
</evidence>
<dbReference type="InterPro" id="IPR054708">
    <property type="entry name" value="MTPAP-like_central"/>
</dbReference>
<keyword evidence="7" id="KW-0460">Magnesium</keyword>
<dbReference type="InterPro" id="IPR002058">
    <property type="entry name" value="PAP_assoc"/>
</dbReference>
<dbReference type="Proteomes" id="UP001307889">
    <property type="component" value="Chromosome 5"/>
</dbReference>
<feature type="compositionally biased region" description="Basic and acidic residues" evidence="9">
    <location>
        <begin position="103"/>
        <end position="112"/>
    </location>
</feature>
<sequence length="535" mass="61663">MYATYPPSHYHRSSSEKYGLGNYYSGNARNFKYDNGRRGDNISVESSMSQFATKVTGAGLQSQYSRSYSSPKRYYDKSNFSNAPRQSNEASKCTRSSPVLAQSKDRKQETKKAKGQSKSPVRQIDDSQCVAANTTKEANNSKSYDSNGYNNRHSFYQRKNVYFARPNPMKRFYHIAEDMTCSEKPKNLLNGTTWDKLSSDMWNLYSARKQDHKLFISKIRIWERLFNQIRDYEPSYGLYLVGSTVNGFGINGSDIDLCLMLHNTEVDQSIEAPKYLNKVRELASRSPDLIKDADVIYAKVPLLKFRDPKTNLNIDMNVNNCVGIRNTHLLHCYSQLDWRVKPLGLLVKEWARRHNINDARSMTLSSYSLTLMVINYLQCAVSPPVLPCLQEMYKDKFNPTNKINKINSLERMKPYQSENTQTLGELFLGFFQYYAQFNFYENVISVRKGTTLPFEECQMAPHPKNNPSQWKCIGVEEPFDRSNAARAVFDVYKFENVICPAIRHTADVLGRTLDLASAMNPTDLYTPYHHQTYKM</sequence>
<evidence type="ECO:0000256" key="3">
    <source>
        <dbReference type="ARBA" id="ARBA00004496"/>
    </source>
</evidence>
<dbReference type="Pfam" id="PF03828">
    <property type="entry name" value="PAP_assoc"/>
    <property type="match status" value="1"/>
</dbReference>
<comment type="similarity">
    <text evidence="8">Belongs to the DNA polymerase type-B-like family. GLD2 subfamily.</text>
</comment>
<evidence type="ECO:0000313" key="13">
    <source>
        <dbReference type="Proteomes" id="UP001307889"/>
    </source>
</evidence>
<dbReference type="Gene3D" id="3.30.460.10">
    <property type="entry name" value="Beta Polymerase, domain 2"/>
    <property type="match status" value="1"/>
</dbReference>
<feature type="compositionally biased region" description="Low complexity" evidence="9">
    <location>
        <begin position="61"/>
        <end position="72"/>
    </location>
</feature>
<evidence type="ECO:0000256" key="9">
    <source>
        <dbReference type="SAM" id="MobiDB-lite"/>
    </source>
</evidence>
<feature type="region of interest" description="Disordered" evidence="9">
    <location>
        <begin position="59"/>
        <end position="151"/>
    </location>
</feature>
<dbReference type="CDD" id="cd05402">
    <property type="entry name" value="NT_PAP_TUTase"/>
    <property type="match status" value="1"/>
</dbReference>
<feature type="domain" description="PAP-associated" evidence="10">
    <location>
        <begin position="422"/>
        <end position="483"/>
    </location>
</feature>
<evidence type="ECO:0000256" key="1">
    <source>
        <dbReference type="ARBA" id="ARBA00001936"/>
    </source>
</evidence>
<accession>A0ABN7APX4</accession>
<reference evidence="12 13" key="1">
    <citation type="submission" date="2023-09" db="EMBL/GenBank/DDBJ databases">
        <title>Nesidiocoris tenuis whole genome shotgun sequence.</title>
        <authorList>
            <person name="Shibata T."/>
            <person name="Shimoda M."/>
            <person name="Kobayashi T."/>
            <person name="Uehara T."/>
        </authorList>
    </citation>
    <scope>NUCLEOTIDE SEQUENCE [LARGE SCALE GENOMIC DNA]</scope>
    <source>
        <strain evidence="12 13">Japan</strain>
    </source>
</reference>
<dbReference type="PANTHER" id="PTHR12271:SF40">
    <property type="entry name" value="POLY(A) RNA POLYMERASE GLD2"/>
    <property type="match status" value="1"/>
</dbReference>
<evidence type="ECO:0000256" key="2">
    <source>
        <dbReference type="ARBA" id="ARBA00001946"/>
    </source>
</evidence>